<reference evidence="4" key="1">
    <citation type="submission" date="2025-08" db="UniProtKB">
        <authorList>
            <consortium name="RefSeq"/>
        </authorList>
    </citation>
    <scope>IDENTIFICATION</scope>
</reference>
<gene>
    <name evidence="4" type="primary">LOC115211023</name>
</gene>
<keyword evidence="3" id="KW-1185">Reference proteome</keyword>
<keyword evidence="2" id="KW-1133">Transmembrane helix</keyword>
<dbReference type="PANTHER" id="PTHR33444">
    <property type="entry name" value="SI:DKEY-19B23.12-RELATED"/>
    <property type="match status" value="1"/>
</dbReference>
<dbReference type="KEGG" id="osn:115211023"/>
<dbReference type="InterPro" id="IPR040350">
    <property type="entry name" value="TMEM272"/>
</dbReference>
<dbReference type="PANTHER" id="PTHR33444:SF7">
    <property type="entry name" value="TRANSMEMBRANE PROTEIN 272"/>
    <property type="match status" value="1"/>
</dbReference>
<evidence type="ECO:0000256" key="1">
    <source>
        <dbReference type="SAM" id="MobiDB-lite"/>
    </source>
</evidence>
<evidence type="ECO:0000313" key="3">
    <source>
        <dbReference type="Proteomes" id="UP000515154"/>
    </source>
</evidence>
<keyword evidence="2" id="KW-0472">Membrane</keyword>
<feature type="compositionally biased region" description="Polar residues" evidence="1">
    <location>
        <begin position="1"/>
        <end position="10"/>
    </location>
</feature>
<dbReference type="RefSeq" id="XP_029635730.1">
    <property type="nucleotide sequence ID" value="XM_029779870.2"/>
</dbReference>
<accession>A0A6P7SC35</accession>
<organism evidence="3 4">
    <name type="scientific">Octopus sinensis</name>
    <name type="common">East Asian common octopus</name>
    <dbReference type="NCBI Taxonomy" id="2607531"/>
    <lineage>
        <taxon>Eukaryota</taxon>
        <taxon>Metazoa</taxon>
        <taxon>Spiralia</taxon>
        <taxon>Lophotrochozoa</taxon>
        <taxon>Mollusca</taxon>
        <taxon>Cephalopoda</taxon>
        <taxon>Coleoidea</taxon>
        <taxon>Octopodiformes</taxon>
        <taxon>Octopoda</taxon>
        <taxon>Incirrata</taxon>
        <taxon>Octopodidae</taxon>
        <taxon>Octopus</taxon>
    </lineage>
</organism>
<proteinExistence type="predicted"/>
<feature type="transmembrane region" description="Helical" evidence="2">
    <location>
        <begin position="192"/>
        <end position="212"/>
    </location>
</feature>
<feature type="region of interest" description="Disordered" evidence="1">
    <location>
        <begin position="1"/>
        <end position="29"/>
    </location>
</feature>
<feature type="transmembrane region" description="Helical" evidence="2">
    <location>
        <begin position="159"/>
        <end position="180"/>
    </location>
</feature>
<feature type="transmembrane region" description="Helical" evidence="2">
    <location>
        <begin position="232"/>
        <end position="253"/>
    </location>
</feature>
<feature type="transmembrane region" description="Helical" evidence="2">
    <location>
        <begin position="286"/>
        <end position="310"/>
    </location>
</feature>
<name>A0A6P7SC35_9MOLL</name>
<evidence type="ECO:0000313" key="4">
    <source>
        <dbReference type="RefSeq" id="XP_029635730.1"/>
    </source>
</evidence>
<protein>
    <submittedName>
        <fullName evidence="4">Uncharacterized protein LOC115211023 isoform X2</fullName>
    </submittedName>
</protein>
<keyword evidence="2" id="KW-0812">Transmembrane</keyword>
<dbReference type="AlphaFoldDB" id="A0A6P7SC35"/>
<sequence length="321" mass="36703">MSMLTRTGTTVRKHRRRSLGRVNSRRGSAPTILQQCTSQHTLLRVNSGKRAYLTPQPSPSKSVSFTFDPERRNNVAAVDSMRRGSVRLYEKRLSVSREESQAIEFPPVKVMYGTTVYWTENVEAEQSSSFISSMGGACSEASGTCDFISRAFTIITGTWTVTVFIGALLLLPLLMSAIGVKYLDECPKEPKIPIYLLVGGSFGALKLVLVLWRQVKFHRYEYDDHFTDSEKFFSASHVTQMSLTVFLAVWFGFGNYWLYSIWKPHFQAPLHEPRNWCSETVFRFTFWQLLSCHVLVCCSILLTFVLLITYRCYKICKIEKS</sequence>
<dbReference type="Proteomes" id="UP000515154">
    <property type="component" value="Linkage group LG4"/>
</dbReference>
<evidence type="ECO:0000256" key="2">
    <source>
        <dbReference type="SAM" id="Phobius"/>
    </source>
</evidence>